<dbReference type="PANTHER" id="PTHR30176">
    <property type="entry name" value="FERREDOXIN-TYPE PROTEIN NAPH"/>
    <property type="match status" value="1"/>
</dbReference>
<name>A0A2A4SQ68_9DELT</name>
<dbReference type="InterPro" id="IPR051684">
    <property type="entry name" value="Electron_Trans/Redox"/>
</dbReference>
<dbReference type="EMBL" id="NVSR01000149">
    <property type="protein sequence ID" value="PCI23219.1"/>
    <property type="molecule type" value="Genomic_DNA"/>
</dbReference>
<keyword evidence="2" id="KW-0004">4Fe-4S</keyword>
<dbReference type="GO" id="GO:0005886">
    <property type="term" value="C:plasma membrane"/>
    <property type="evidence" value="ECO:0007669"/>
    <property type="project" value="TreeGrafter"/>
</dbReference>
<dbReference type="SUPFAM" id="SSF54862">
    <property type="entry name" value="4Fe-4S ferredoxins"/>
    <property type="match status" value="1"/>
</dbReference>
<dbReference type="InterPro" id="IPR017896">
    <property type="entry name" value="4Fe4S_Fe-S-bd"/>
</dbReference>
<dbReference type="InterPro" id="IPR017900">
    <property type="entry name" value="4Fe4S_Fe_S_CS"/>
</dbReference>
<feature type="transmembrane region" description="Helical" evidence="7">
    <location>
        <begin position="144"/>
        <end position="165"/>
    </location>
</feature>
<dbReference type="Gene3D" id="3.30.70.20">
    <property type="match status" value="1"/>
</dbReference>
<evidence type="ECO:0000259" key="8">
    <source>
        <dbReference type="PROSITE" id="PS51379"/>
    </source>
</evidence>
<keyword evidence="1" id="KW-0813">Transport</keyword>
<feature type="domain" description="4Fe-4S ferredoxin-type" evidence="8">
    <location>
        <begin position="319"/>
        <end position="349"/>
    </location>
</feature>
<proteinExistence type="predicted"/>
<feature type="transmembrane region" description="Helical" evidence="7">
    <location>
        <begin position="279"/>
        <end position="296"/>
    </location>
</feature>
<evidence type="ECO:0000256" key="6">
    <source>
        <dbReference type="ARBA" id="ARBA00023014"/>
    </source>
</evidence>
<keyword evidence="7" id="KW-1133">Transmembrane helix</keyword>
<gene>
    <name evidence="9" type="ORF">COB67_13010</name>
</gene>
<reference evidence="10" key="1">
    <citation type="submission" date="2017-08" db="EMBL/GenBank/DDBJ databases">
        <title>A dynamic microbial community with high functional redundancy inhabits the cold, oxic subseafloor aquifer.</title>
        <authorList>
            <person name="Tully B.J."/>
            <person name="Wheat C.G."/>
            <person name="Glazer B.T."/>
            <person name="Huber J.A."/>
        </authorList>
    </citation>
    <scope>NUCLEOTIDE SEQUENCE [LARGE SCALE GENOMIC DNA]</scope>
</reference>
<accession>A0A2A4SQ68</accession>
<dbReference type="PROSITE" id="PS51379">
    <property type="entry name" value="4FE4S_FER_2"/>
    <property type="match status" value="2"/>
</dbReference>
<keyword evidence="3" id="KW-0479">Metal-binding</keyword>
<dbReference type="Proteomes" id="UP000218113">
    <property type="component" value="Unassembled WGS sequence"/>
</dbReference>
<keyword evidence="7" id="KW-0472">Membrane</keyword>
<evidence type="ECO:0000313" key="10">
    <source>
        <dbReference type="Proteomes" id="UP000218113"/>
    </source>
</evidence>
<feature type="transmembrane region" description="Helical" evidence="7">
    <location>
        <begin position="9"/>
        <end position="32"/>
    </location>
</feature>
<feature type="domain" description="4Fe-4S ferredoxin-type" evidence="8">
    <location>
        <begin position="351"/>
        <end position="376"/>
    </location>
</feature>
<protein>
    <submittedName>
        <fullName evidence="9">4Fe-4S ferredoxin</fullName>
    </submittedName>
</protein>
<keyword evidence="7" id="KW-0812">Transmembrane</keyword>
<keyword evidence="4" id="KW-0249">Electron transport</keyword>
<evidence type="ECO:0000256" key="4">
    <source>
        <dbReference type="ARBA" id="ARBA00022982"/>
    </source>
</evidence>
<keyword evidence="6" id="KW-0411">Iron-sulfur</keyword>
<dbReference type="PROSITE" id="PS00198">
    <property type="entry name" value="4FE4S_FER_1"/>
    <property type="match status" value="1"/>
</dbReference>
<evidence type="ECO:0000256" key="1">
    <source>
        <dbReference type="ARBA" id="ARBA00022448"/>
    </source>
</evidence>
<feature type="transmembrane region" description="Helical" evidence="7">
    <location>
        <begin position="185"/>
        <end position="212"/>
    </location>
</feature>
<evidence type="ECO:0000313" key="9">
    <source>
        <dbReference type="EMBL" id="PCI23219.1"/>
    </source>
</evidence>
<feature type="transmembrane region" description="Helical" evidence="7">
    <location>
        <begin position="114"/>
        <end position="132"/>
    </location>
</feature>
<evidence type="ECO:0000256" key="5">
    <source>
        <dbReference type="ARBA" id="ARBA00023004"/>
    </source>
</evidence>
<keyword evidence="5" id="KW-0408">Iron</keyword>
<dbReference type="Pfam" id="PF12801">
    <property type="entry name" value="Fer4_5"/>
    <property type="match status" value="1"/>
</dbReference>
<dbReference type="GO" id="GO:0046872">
    <property type="term" value="F:metal ion binding"/>
    <property type="evidence" value="ECO:0007669"/>
    <property type="project" value="UniProtKB-KW"/>
</dbReference>
<sequence>MKNPSKTKILIQFFTLCLMVIGVSYLISSIWVQKKEEIPEKQVLFFAESMTLAEFGVKNNLSTRILQEVFELKDKKGLQKQVNAFNATEERISSKVDKILAVEAEHGSKNWQKILLKFILWFVICGVAFYLMRRGKITPEVRKILYFSSLVIFGVILGADPSAMGTVKDAIGLYAEKGVIFPPRMIALTVFLLIVLLANKFFCGWACQIGTLQDLIFRLNRNKKDRKGVFKQVKLPFVVTNTIRVLFFAIFTVVSFVWALDIIEFIDPFKIYKPGKIEVMGWVFMGGLLVLSIFVYRPWCTMFCPFGLVGWLVEKLAVFKIKVDYDKCTACQSCAKACPTTAMDSILKRDKVIPDCFACGTCLESCKSGALTFSFGKRLQPPAKKFDR</sequence>
<evidence type="ECO:0000256" key="3">
    <source>
        <dbReference type="ARBA" id="ARBA00022723"/>
    </source>
</evidence>
<evidence type="ECO:0000256" key="2">
    <source>
        <dbReference type="ARBA" id="ARBA00022485"/>
    </source>
</evidence>
<dbReference type="AlphaFoldDB" id="A0A2A4SQ68"/>
<organism evidence="9 10">
    <name type="scientific">SAR324 cluster bacterium</name>
    <dbReference type="NCBI Taxonomy" id="2024889"/>
    <lineage>
        <taxon>Bacteria</taxon>
        <taxon>Deltaproteobacteria</taxon>
        <taxon>SAR324 cluster</taxon>
    </lineage>
</organism>
<dbReference type="PANTHER" id="PTHR30176:SF3">
    <property type="entry name" value="FERREDOXIN-TYPE PROTEIN NAPH"/>
    <property type="match status" value="1"/>
</dbReference>
<feature type="transmembrane region" description="Helical" evidence="7">
    <location>
        <begin position="233"/>
        <end position="259"/>
    </location>
</feature>
<dbReference type="GO" id="GO:0051539">
    <property type="term" value="F:4 iron, 4 sulfur cluster binding"/>
    <property type="evidence" value="ECO:0007669"/>
    <property type="project" value="UniProtKB-KW"/>
</dbReference>
<comment type="caution">
    <text evidence="9">The sequence shown here is derived from an EMBL/GenBank/DDBJ whole genome shotgun (WGS) entry which is preliminary data.</text>
</comment>
<dbReference type="Pfam" id="PF00037">
    <property type="entry name" value="Fer4"/>
    <property type="match status" value="1"/>
</dbReference>
<evidence type="ECO:0000256" key="7">
    <source>
        <dbReference type="SAM" id="Phobius"/>
    </source>
</evidence>